<sequence length="231" mass="24060">MLCGRCAVLVRGRARRRMPSPVPSGLPECWSAADYAGPVRQAVIAYKERGRTALARPLAAVAAQVLGAGLDAVIGPGPPVVGVVPVPSLRAARRRRGHDPVGRLAALTVRALARAGRRAVLSPLVEHRGRVADQAGLSASLRAANLSEAFRVHRARGGAVPRAWPPSGVAVLLDDVVTTGATLAEAALTLRAAGLRVPLAVTLAATPRRHPLPRAEDFGPSASHSTHRSPR</sequence>
<name>A0A366LRE3_9ACTN</name>
<comment type="caution">
    <text evidence="3">The sequence shown here is derived from an EMBL/GenBank/DDBJ whole genome shotgun (WGS) entry which is preliminary data.</text>
</comment>
<dbReference type="InterPro" id="IPR051910">
    <property type="entry name" value="ComF/GntX_DNA_util-trans"/>
</dbReference>
<organism evidence="3 4">
    <name type="scientific">Spongiactinospora rosea</name>
    <dbReference type="NCBI Taxonomy" id="2248750"/>
    <lineage>
        <taxon>Bacteria</taxon>
        <taxon>Bacillati</taxon>
        <taxon>Actinomycetota</taxon>
        <taxon>Actinomycetes</taxon>
        <taxon>Streptosporangiales</taxon>
        <taxon>Streptosporangiaceae</taxon>
        <taxon>Spongiactinospora</taxon>
    </lineage>
</organism>
<evidence type="ECO:0000313" key="3">
    <source>
        <dbReference type="EMBL" id="RBQ16535.1"/>
    </source>
</evidence>
<dbReference type="EMBL" id="QMEY01000016">
    <property type="protein sequence ID" value="RBQ16535.1"/>
    <property type="molecule type" value="Genomic_DNA"/>
</dbReference>
<feature type="region of interest" description="Disordered" evidence="2">
    <location>
        <begin position="208"/>
        <end position="231"/>
    </location>
</feature>
<protein>
    <submittedName>
        <fullName evidence="3">ComF family protein</fullName>
    </submittedName>
</protein>
<dbReference type="InterPro" id="IPR000836">
    <property type="entry name" value="PRTase_dom"/>
</dbReference>
<proteinExistence type="inferred from homology"/>
<evidence type="ECO:0000313" key="4">
    <source>
        <dbReference type="Proteomes" id="UP000253303"/>
    </source>
</evidence>
<dbReference type="Gene3D" id="3.40.50.2020">
    <property type="match status" value="1"/>
</dbReference>
<dbReference type="SUPFAM" id="SSF53271">
    <property type="entry name" value="PRTase-like"/>
    <property type="match status" value="1"/>
</dbReference>
<dbReference type="PANTHER" id="PTHR47505:SF1">
    <property type="entry name" value="DNA UTILIZATION PROTEIN YHGH"/>
    <property type="match status" value="1"/>
</dbReference>
<reference evidence="3 4" key="1">
    <citation type="submission" date="2018-06" db="EMBL/GenBank/DDBJ databases">
        <title>Sphaerisporangium craniellae sp. nov., isolated from a marine sponge in the South China Sea.</title>
        <authorList>
            <person name="Li L."/>
        </authorList>
    </citation>
    <scope>NUCLEOTIDE SEQUENCE [LARGE SCALE GENOMIC DNA]</scope>
    <source>
        <strain evidence="3 4">LHW63015</strain>
    </source>
</reference>
<evidence type="ECO:0000256" key="1">
    <source>
        <dbReference type="ARBA" id="ARBA00008007"/>
    </source>
</evidence>
<comment type="similarity">
    <text evidence="1">Belongs to the ComF/GntX family.</text>
</comment>
<dbReference type="PANTHER" id="PTHR47505">
    <property type="entry name" value="DNA UTILIZATION PROTEIN YHGH"/>
    <property type="match status" value="1"/>
</dbReference>
<dbReference type="CDD" id="cd06223">
    <property type="entry name" value="PRTases_typeI"/>
    <property type="match status" value="1"/>
</dbReference>
<gene>
    <name evidence="3" type="ORF">DP939_29925</name>
</gene>
<dbReference type="AlphaFoldDB" id="A0A366LRE3"/>
<accession>A0A366LRE3</accession>
<keyword evidence="4" id="KW-1185">Reference proteome</keyword>
<dbReference type="InterPro" id="IPR029057">
    <property type="entry name" value="PRTase-like"/>
</dbReference>
<evidence type="ECO:0000256" key="2">
    <source>
        <dbReference type="SAM" id="MobiDB-lite"/>
    </source>
</evidence>
<dbReference type="Proteomes" id="UP000253303">
    <property type="component" value="Unassembled WGS sequence"/>
</dbReference>